<dbReference type="SUPFAM" id="SSF51735">
    <property type="entry name" value="NAD(P)-binding Rossmann-fold domains"/>
    <property type="match status" value="1"/>
</dbReference>
<dbReference type="Gene3D" id="3.40.50.720">
    <property type="entry name" value="NAD(P)-binding Rossmann-like Domain"/>
    <property type="match status" value="1"/>
</dbReference>
<dbReference type="OrthoDB" id="9776544at2"/>
<keyword evidence="5" id="KW-1185">Reference proteome</keyword>
<proteinExistence type="predicted"/>
<dbReference type="InterPro" id="IPR050463">
    <property type="entry name" value="Gfo/Idh/MocA_oxidrdct_glycsds"/>
</dbReference>
<dbReference type="STRING" id="686624.SAMN04488242_0656"/>
<gene>
    <name evidence="4" type="ORF">SAMN04488242_0656</name>
</gene>
<keyword evidence="1" id="KW-0560">Oxidoreductase</keyword>
<dbReference type="Gene3D" id="3.30.360.10">
    <property type="entry name" value="Dihydrodipicolinate Reductase, domain 2"/>
    <property type="match status" value="1"/>
</dbReference>
<dbReference type="InterPro" id="IPR000683">
    <property type="entry name" value="Gfo/Idh/MocA-like_OxRdtase_N"/>
</dbReference>
<accession>A0A1G9I0Y5</accession>
<evidence type="ECO:0000259" key="2">
    <source>
        <dbReference type="Pfam" id="PF01408"/>
    </source>
</evidence>
<reference evidence="4 5" key="1">
    <citation type="submission" date="2016-10" db="EMBL/GenBank/DDBJ databases">
        <authorList>
            <person name="de Groot N.N."/>
        </authorList>
    </citation>
    <scope>NUCLEOTIDE SEQUENCE [LARGE SCALE GENOMIC DNA]</scope>
    <source>
        <strain evidence="4 5">CGMCC 1.9159</strain>
    </source>
</reference>
<dbReference type="RefSeq" id="WP_093248862.1">
    <property type="nucleotide sequence ID" value="NZ_FNGP01000001.1"/>
</dbReference>
<evidence type="ECO:0000313" key="4">
    <source>
        <dbReference type="EMBL" id="SDL18881.1"/>
    </source>
</evidence>
<dbReference type="Pfam" id="PF22725">
    <property type="entry name" value="GFO_IDH_MocA_C3"/>
    <property type="match status" value="1"/>
</dbReference>
<dbReference type="GO" id="GO:0000166">
    <property type="term" value="F:nucleotide binding"/>
    <property type="evidence" value="ECO:0007669"/>
    <property type="project" value="InterPro"/>
</dbReference>
<dbReference type="InterPro" id="IPR055170">
    <property type="entry name" value="GFO_IDH_MocA-like_dom"/>
</dbReference>
<organism evidence="4 5">
    <name type="scientific">Tessaracoccus oleiagri</name>
    <dbReference type="NCBI Taxonomy" id="686624"/>
    <lineage>
        <taxon>Bacteria</taxon>
        <taxon>Bacillati</taxon>
        <taxon>Actinomycetota</taxon>
        <taxon>Actinomycetes</taxon>
        <taxon>Propionibacteriales</taxon>
        <taxon>Propionibacteriaceae</taxon>
        <taxon>Tessaracoccus</taxon>
    </lineage>
</organism>
<sequence>MRIGVLGAGVISKQYLENLTRFPDVGVALVADLDTSRARDRAEAFGVPAWGTSADLLTSDVELVVNLTVPAAHHDTTVAALRAGKHVWLEKPLATNVADARDLVAVAKACGREVGCAPDTVLGAPAQAALRLLADGAAGTPSWGYAHFATEGPQGWHPDPEFLFSPGGGPLLDVGPYYLTMLAHAFGPVARVYAAAATAQQTRTIGAGPRAGTVFPVTAATTLFTTLHFESGATAQATFSFDSGSPHIVLEFTGSDGTIVCADPNRFVGDVVVRSAHGAEPVVTSFPEAAATRGIGVVEMVRAIEAGHRPRANADVAAHLVEVMAAALASVERGLPVDVDSTFEPVEPLPEGWDPFAR</sequence>
<evidence type="ECO:0000313" key="5">
    <source>
        <dbReference type="Proteomes" id="UP000199475"/>
    </source>
</evidence>
<evidence type="ECO:0000256" key="1">
    <source>
        <dbReference type="ARBA" id="ARBA00023002"/>
    </source>
</evidence>
<dbReference type="AlphaFoldDB" id="A0A1G9I0Y5"/>
<dbReference type="PANTHER" id="PTHR43818:SF11">
    <property type="entry name" value="BCDNA.GH03377"/>
    <property type="match status" value="1"/>
</dbReference>
<evidence type="ECO:0000259" key="3">
    <source>
        <dbReference type="Pfam" id="PF22725"/>
    </source>
</evidence>
<dbReference type="InterPro" id="IPR036291">
    <property type="entry name" value="NAD(P)-bd_dom_sf"/>
</dbReference>
<dbReference type="EMBL" id="FNGP01000001">
    <property type="protein sequence ID" value="SDL18881.1"/>
    <property type="molecule type" value="Genomic_DNA"/>
</dbReference>
<name>A0A1G9I0Y5_9ACTN</name>
<dbReference type="Proteomes" id="UP000199475">
    <property type="component" value="Unassembled WGS sequence"/>
</dbReference>
<dbReference type="PANTHER" id="PTHR43818">
    <property type="entry name" value="BCDNA.GH03377"/>
    <property type="match status" value="1"/>
</dbReference>
<feature type="domain" description="Gfo/Idh/MocA-like oxidoreductase N-terminal" evidence="2">
    <location>
        <begin position="1"/>
        <end position="112"/>
    </location>
</feature>
<dbReference type="SUPFAM" id="SSF55347">
    <property type="entry name" value="Glyceraldehyde-3-phosphate dehydrogenase-like, C-terminal domain"/>
    <property type="match status" value="1"/>
</dbReference>
<feature type="domain" description="GFO/IDH/MocA-like oxidoreductase" evidence="3">
    <location>
        <begin position="127"/>
        <end position="260"/>
    </location>
</feature>
<dbReference type="Pfam" id="PF01408">
    <property type="entry name" value="GFO_IDH_MocA"/>
    <property type="match status" value="1"/>
</dbReference>
<dbReference type="GO" id="GO:0016491">
    <property type="term" value="F:oxidoreductase activity"/>
    <property type="evidence" value="ECO:0007669"/>
    <property type="project" value="UniProtKB-KW"/>
</dbReference>
<protein>
    <submittedName>
        <fullName evidence="4">Predicted dehydrogenase</fullName>
    </submittedName>
</protein>